<feature type="region of interest" description="Disordered" evidence="1">
    <location>
        <begin position="73"/>
        <end position="95"/>
    </location>
</feature>
<proteinExistence type="predicted"/>
<name>A0ABR1RKY8_9PEZI</name>
<evidence type="ECO:0000313" key="3">
    <source>
        <dbReference type="Proteomes" id="UP001396898"/>
    </source>
</evidence>
<reference evidence="2 3" key="1">
    <citation type="submission" date="2023-01" db="EMBL/GenBank/DDBJ databases">
        <title>Analysis of 21 Apiospora genomes using comparative genomics revels a genus with tremendous synthesis potential of carbohydrate active enzymes and secondary metabolites.</title>
        <authorList>
            <person name="Sorensen T."/>
        </authorList>
    </citation>
    <scope>NUCLEOTIDE SEQUENCE [LARGE SCALE GENOMIC DNA]</scope>
    <source>
        <strain evidence="2 3">CBS 20057</strain>
    </source>
</reference>
<evidence type="ECO:0000256" key="1">
    <source>
        <dbReference type="SAM" id="MobiDB-lite"/>
    </source>
</evidence>
<comment type="caution">
    <text evidence="2">The sequence shown here is derived from an EMBL/GenBank/DDBJ whole genome shotgun (WGS) entry which is preliminary data.</text>
</comment>
<evidence type="ECO:0000313" key="2">
    <source>
        <dbReference type="EMBL" id="KAK8013778.1"/>
    </source>
</evidence>
<gene>
    <name evidence="2" type="ORF">PG991_009371</name>
</gene>
<accession>A0ABR1RKY8</accession>
<dbReference type="EMBL" id="JAQQWI010000013">
    <property type="protein sequence ID" value="KAK8013778.1"/>
    <property type="molecule type" value="Genomic_DNA"/>
</dbReference>
<protein>
    <submittedName>
        <fullName evidence="2">Uncharacterized protein</fullName>
    </submittedName>
</protein>
<sequence>MMRPARLRLARQTLQTTGVSTTSAQTNLTKRLSDATYAEANQKGLNLRCLMEKNIEQTQSYQVADFLMDWENAATEGPHGRGPDFENPSDPSEEELDTLTVNTQGNFESNGEGIFIADKSKTVQSSMKDLFGTNDWNEVTSALQATNKKLTHFQRWSDVAFAQWMDACATKSGHVRNLNYFIRSWITNKETVEIVNQAVINKFGPSPTIGKWNTGRLSFAQGEEGFDSILGSPNGRGCAWFLISHKGALGERTITQIEVFTGVLAYTVVGTTYNEETVQASKLFLLFHIQDV</sequence>
<organism evidence="2 3">
    <name type="scientific">Apiospora marii</name>
    <dbReference type="NCBI Taxonomy" id="335849"/>
    <lineage>
        <taxon>Eukaryota</taxon>
        <taxon>Fungi</taxon>
        <taxon>Dikarya</taxon>
        <taxon>Ascomycota</taxon>
        <taxon>Pezizomycotina</taxon>
        <taxon>Sordariomycetes</taxon>
        <taxon>Xylariomycetidae</taxon>
        <taxon>Amphisphaeriales</taxon>
        <taxon>Apiosporaceae</taxon>
        <taxon>Apiospora</taxon>
    </lineage>
</organism>
<dbReference type="Proteomes" id="UP001396898">
    <property type="component" value="Unassembled WGS sequence"/>
</dbReference>
<keyword evidence="3" id="KW-1185">Reference proteome</keyword>